<gene>
    <name evidence="2" type="ORF">A2826_01860</name>
</gene>
<reference evidence="2 3" key="1">
    <citation type="journal article" date="2016" name="Nat. Commun.">
        <title>Thousands of microbial genomes shed light on interconnected biogeochemical processes in an aquifer system.</title>
        <authorList>
            <person name="Anantharaman K."/>
            <person name="Brown C.T."/>
            <person name="Hug L.A."/>
            <person name="Sharon I."/>
            <person name="Castelle C.J."/>
            <person name="Probst A.J."/>
            <person name="Thomas B.C."/>
            <person name="Singh A."/>
            <person name="Wilkins M.J."/>
            <person name="Karaoz U."/>
            <person name="Brodie E.L."/>
            <person name="Williams K.H."/>
            <person name="Hubbard S.S."/>
            <person name="Banfield J.F."/>
        </authorList>
    </citation>
    <scope>NUCLEOTIDE SEQUENCE [LARGE SCALE GENOMIC DNA]</scope>
</reference>
<evidence type="ECO:0000313" key="3">
    <source>
        <dbReference type="Proteomes" id="UP000177912"/>
    </source>
</evidence>
<dbReference type="AlphaFoldDB" id="A0A1F5NVD2"/>
<accession>A0A1F5NVD2</accession>
<name>A0A1F5NVD2_9BACT</name>
<organism evidence="2 3">
    <name type="scientific">Candidatus Doudnabacteria bacterium RIFCSPHIGHO2_01_FULL_43_23</name>
    <dbReference type="NCBI Taxonomy" id="1817822"/>
    <lineage>
        <taxon>Bacteria</taxon>
        <taxon>Candidatus Doudnaibacteriota</taxon>
    </lineage>
</organism>
<dbReference type="Proteomes" id="UP000177912">
    <property type="component" value="Unassembled WGS sequence"/>
</dbReference>
<proteinExistence type="predicted"/>
<dbReference type="EMBL" id="MFEI01000006">
    <property type="protein sequence ID" value="OGE81636.1"/>
    <property type="molecule type" value="Genomic_DNA"/>
</dbReference>
<feature type="compositionally biased region" description="Basic and acidic residues" evidence="1">
    <location>
        <begin position="38"/>
        <end position="48"/>
    </location>
</feature>
<feature type="region of interest" description="Disordered" evidence="1">
    <location>
        <begin position="35"/>
        <end position="56"/>
    </location>
</feature>
<comment type="caution">
    <text evidence="2">The sequence shown here is derived from an EMBL/GenBank/DDBJ whole genome shotgun (WGS) entry which is preliminary data.</text>
</comment>
<protein>
    <submittedName>
        <fullName evidence="2">Uncharacterized protein</fullName>
    </submittedName>
</protein>
<evidence type="ECO:0000256" key="1">
    <source>
        <dbReference type="SAM" id="MobiDB-lite"/>
    </source>
</evidence>
<evidence type="ECO:0000313" key="2">
    <source>
        <dbReference type="EMBL" id="OGE81636.1"/>
    </source>
</evidence>
<sequence>MPREFPGKEGKWYSIIEAANRLKLTRTTVYRWFNKQKKGSDKKSESKPGRKKGKPVSVRIIRASRGIYIHESSLDSLCDQRSQEETITLYF</sequence>